<organism evidence="1 2">
    <name type="scientific">Beauveria bassiana</name>
    <name type="common">White muscardine disease fungus</name>
    <name type="synonym">Tritirachium shiotae</name>
    <dbReference type="NCBI Taxonomy" id="176275"/>
    <lineage>
        <taxon>Eukaryota</taxon>
        <taxon>Fungi</taxon>
        <taxon>Dikarya</taxon>
        <taxon>Ascomycota</taxon>
        <taxon>Pezizomycotina</taxon>
        <taxon>Sordariomycetes</taxon>
        <taxon>Hypocreomycetidae</taxon>
        <taxon>Hypocreales</taxon>
        <taxon>Cordycipitaceae</taxon>
        <taxon>Beauveria</taxon>
    </lineage>
</organism>
<dbReference type="Proteomes" id="UP000235728">
    <property type="component" value="Unassembled WGS sequence"/>
</dbReference>
<dbReference type="InterPro" id="IPR029063">
    <property type="entry name" value="SAM-dependent_MTases_sf"/>
</dbReference>
<evidence type="ECO:0000313" key="2">
    <source>
        <dbReference type="Proteomes" id="UP000235728"/>
    </source>
</evidence>
<gene>
    <name evidence="1" type="ORF">BM221_005767</name>
</gene>
<reference evidence="1 2" key="1">
    <citation type="journal article" date="2016" name="Appl. Microbiol. Biotechnol.">
        <title>Characterization of T-DNA insertion mutants with decreased virulence in the entomopathogenic fungus Beauveria bassiana JEF-007.</title>
        <authorList>
            <person name="Kim S."/>
            <person name="Lee S.J."/>
            <person name="Nai Y.S."/>
            <person name="Yu J.S."/>
            <person name="Lee M.R."/>
            <person name="Yang Y.T."/>
            <person name="Kim J.S."/>
        </authorList>
    </citation>
    <scope>NUCLEOTIDE SEQUENCE [LARGE SCALE GENOMIC DNA]</scope>
    <source>
        <strain evidence="1 2">JEF-007</strain>
    </source>
</reference>
<sequence>MSTQPDAGTLARLSLHDPAHFGIQHSQTIHRLALLQHWNIAADAKVLELGCGQGDCTTVLADAVGERGKVVAVDPADLDYGAPYTLGQAQGHISQGPLGSRISWVQQPPLDYLSSLQPSSSTSPSGDESKAFDATVLAHSLWYFSSPSLILSTFSAIKQHSKRLLLAEWSLEAAHPSAQPHVLSALTQASLECRKPKDSDSNVRTVLGPKRLTELAVAAGWKLESETRVQAPEDMLDGQWEVSACLDSSFEEEVEEQVKDARERAVVLALRDACEASLRGVEGGQKGVTTMDVWVAKFV</sequence>
<dbReference type="Pfam" id="PF01135">
    <property type="entry name" value="PCMT"/>
    <property type="match status" value="1"/>
</dbReference>
<evidence type="ECO:0008006" key="3">
    <source>
        <dbReference type="Google" id="ProtNLM"/>
    </source>
</evidence>
<dbReference type="AlphaFoldDB" id="A0A2N6NJY5"/>
<protein>
    <recommendedName>
        <fullName evidence="3">SAM-dependent methyltransferase</fullName>
    </recommendedName>
</protein>
<dbReference type="OMA" id="GKRITWV"/>
<evidence type="ECO:0000313" key="1">
    <source>
        <dbReference type="EMBL" id="PMB67600.1"/>
    </source>
</evidence>
<dbReference type="EMBL" id="MRVG01000006">
    <property type="protein sequence ID" value="PMB67600.1"/>
    <property type="molecule type" value="Genomic_DNA"/>
</dbReference>
<name>A0A2N6NJY5_BEABA</name>
<accession>A0A2N6NJY5</accession>
<comment type="caution">
    <text evidence="1">The sequence shown here is derived from an EMBL/GenBank/DDBJ whole genome shotgun (WGS) entry which is preliminary data.</text>
</comment>
<proteinExistence type="predicted"/>
<dbReference type="SUPFAM" id="SSF53335">
    <property type="entry name" value="S-adenosyl-L-methionine-dependent methyltransferases"/>
    <property type="match status" value="1"/>
</dbReference>
<dbReference type="Gene3D" id="3.40.50.150">
    <property type="entry name" value="Vaccinia Virus protein VP39"/>
    <property type="match status" value="1"/>
</dbReference>